<feature type="compositionally biased region" description="Basic and acidic residues" evidence="1">
    <location>
        <begin position="235"/>
        <end position="245"/>
    </location>
</feature>
<accession>A0A6B0GKR1</accession>
<feature type="region of interest" description="Disordered" evidence="1">
    <location>
        <begin position="224"/>
        <end position="245"/>
    </location>
</feature>
<comment type="caution">
    <text evidence="2">The sequence shown here is derived from an EMBL/GenBank/DDBJ whole genome shotgun (WGS) entry which is preliminary data.</text>
</comment>
<sequence>MKRRRFLGLCGVVGVGGATGLTLYDDGVAAGAPGFPSTDDGQPRLDGADADEWTVLDETAETFSEGRYGVDVTAAVYTTLFSYTPARERVADRTRGAFDRPVVLASLTRVDVESYVNAALTVDRLEARILPAVETQLAERGVSNPTYERTALAEALTGVQRTYDVGGSMAVPALSYDEPDTPRMGPIRVPAFDLSVAGLLALWKVDTGTLYVLGSVYPDETVTRTATRTVEGPEGETRELSRETTLDFDPDRYRAAVRSLLASGGDSSARRATR</sequence>
<dbReference type="OrthoDB" id="271308at2157"/>
<reference evidence="2 3" key="1">
    <citation type="submission" date="2019-12" db="EMBL/GenBank/DDBJ databases">
        <title>Halocatena pleomorpha gen. nov. sp. nov., an extremely halophilic archaeon of family Halobacteriaceae isolated from saltpan soil.</title>
        <authorList>
            <person name="Pal Y."/>
            <person name="Verma A."/>
            <person name="Krishnamurthi S."/>
            <person name="Kumar P."/>
        </authorList>
    </citation>
    <scope>NUCLEOTIDE SEQUENCE [LARGE SCALE GENOMIC DNA]</scope>
    <source>
        <strain evidence="2 3">JCM 16495</strain>
    </source>
</reference>
<proteinExistence type="predicted"/>
<evidence type="ECO:0000313" key="3">
    <source>
        <dbReference type="Proteomes" id="UP000451471"/>
    </source>
</evidence>
<keyword evidence="3" id="KW-1185">Reference proteome</keyword>
<organism evidence="2 3">
    <name type="scientific">Halomarina oriensis</name>
    <dbReference type="NCBI Taxonomy" id="671145"/>
    <lineage>
        <taxon>Archaea</taxon>
        <taxon>Methanobacteriati</taxon>
        <taxon>Methanobacteriota</taxon>
        <taxon>Stenosarchaea group</taxon>
        <taxon>Halobacteria</taxon>
        <taxon>Halobacteriales</taxon>
        <taxon>Natronomonadaceae</taxon>
        <taxon>Halomarina</taxon>
    </lineage>
</organism>
<protein>
    <submittedName>
        <fullName evidence="2">Uncharacterized protein</fullName>
    </submittedName>
</protein>
<evidence type="ECO:0000256" key="1">
    <source>
        <dbReference type="SAM" id="MobiDB-lite"/>
    </source>
</evidence>
<dbReference type="Proteomes" id="UP000451471">
    <property type="component" value="Unassembled WGS sequence"/>
</dbReference>
<name>A0A6B0GKR1_9EURY</name>
<dbReference type="EMBL" id="WSZK01000023">
    <property type="protein sequence ID" value="MWG35516.1"/>
    <property type="molecule type" value="Genomic_DNA"/>
</dbReference>
<gene>
    <name evidence="2" type="ORF">GQS65_13645</name>
</gene>
<dbReference type="AlphaFoldDB" id="A0A6B0GKR1"/>
<evidence type="ECO:0000313" key="2">
    <source>
        <dbReference type="EMBL" id="MWG35516.1"/>
    </source>
</evidence>
<dbReference type="RefSeq" id="WP_158205186.1">
    <property type="nucleotide sequence ID" value="NZ_WSZK01000023.1"/>
</dbReference>